<dbReference type="InterPro" id="IPR015947">
    <property type="entry name" value="PUA-like_sf"/>
</dbReference>
<evidence type="ECO:0000256" key="1">
    <source>
        <dbReference type="SAM" id="MobiDB-lite"/>
    </source>
</evidence>
<dbReference type="Proteomes" id="UP001363151">
    <property type="component" value="Unassembled WGS sequence"/>
</dbReference>
<name>A0ABR1FTF6_AURAN</name>
<comment type="caution">
    <text evidence="2">The sequence shown here is derived from an EMBL/GenBank/DDBJ whole genome shotgun (WGS) entry which is preliminary data.</text>
</comment>
<feature type="region of interest" description="Disordered" evidence="1">
    <location>
        <begin position="160"/>
        <end position="179"/>
    </location>
</feature>
<proteinExistence type="predicted"/>
<feature type="compositionally biased region" description="Low complexity" evidence="1">
    <location>
        <begin position="160"/>
        <end position="172"/>
    </location>
</feature>
<gene>
    <name evidence="2" type="primary">GEP4</name>
    <name evidence="2" type="ORF">SO694_00023156</name>
</gene>
<protein>
    <submittedName>
        <fullName evidence="2">Phosphatase</fullName>
    </submittedName>
</protein>
<dbReference type="Gene3D" id="2.30.130.30">
    <property type="entry name" value="Hypothetical protein"/>
    <property type="match status" value="1"/>
</dbReference>
<dbReference type="EMBL" id="JBBJCI010000230">
    <property type="protein sequence ID" value="KAK7238335.1"/>
    <property type="molecule type" value="Genomic_DNA"/>
</dbReference>
<accession>A0ABR1FTF6</accession>
<sequence>MAVFDPQARLALRDTHVLCLEVQEPWAAALVRGTKTIETRRYALPAWARGVDVVVLETPRGAANASSLGESPAAAAGTLVGVVVFGDSVRYGDEARWRQDEPFHRVAAGSPYDWDGGEKHGWVVASARAVAPLPSPPLVRKFRSFYEPVAGATPTARRRAPVVAAAAGPPSSRWRRSGAGRRCPDAMFAATLKFGSGVFTAADKVSTKPIPREDLLRGFLCHGEASGEPLMSGRPLRLAHPDGVAVQCGPAAATRPRTSRTSCASSCAVNSGVR</sequence>
<evidence type="ECO:0000313" key="3">
    <source>
        <dbReference type="Proteomes" id="UP001363151"/>
    </source>
</evidence>
<keyword evidence="3" id="KW-1185">Reference proteome</keyword>
<organism evidence="2 3">
    <name type="scientific">Aureococcus anophagefferens</name>
    <name type="common">Harmful bloom alga</name>
    <dbReference type="NCBI Taxonomy" id="44056"/>
    <lineage>
        <taxon>Eukaryota</taxon>
        <taxon>Sar</taxon>
        <taxon>Stramenopiles</taxon>
        <taxon>Ochrophyta</taxon>
        <taxon>Pelagophyceae</taxon>
        <taxon>Pelagomonadales</taxon>
        <taxon>Pelagomonadaceae</taxon>
        <taxon>Aureococcus</taxon>
    </lineage>
</organism>
<evidence type="ECO:0000313" key="2">
    <source>
        <dbReference type="EMBL" id="KAK7238335.1"/>
    </source>
</evidence>
<reference evidence="2 3" key="1">
    <citation type="submission" date="2024-03" db="EMBL/GenBank/DDBJ databases">
        <title>Aureococcus anophagefferens CCMP1851 and Kratosvirus quantuckense: Draft genome of a second virus-susceptible host strain in the model system.</title>
        <authorList>
            <person name="Chase E."/>
            <person name="Truchon A.R."/>
            <person name="Schepens W."/>
            <person name="Wilhelm S.W."/>
        </authorList>
    </citation>
    <scope>NUCLEOTIDE SEQUENCE [LARGE SCALE GENOMIC DNA]</scope>
    <source>
        <strain evidence="2 3">CCMP1851</strain>
    </source>
</reference>
<dbReference type="SUPFAM" id="SSF88697">
    <property type="entry name" value="PUA domain-like"/>
    <property type="match status" value="1"/>
</dbReference>